<comment type="caution">
    <text evidence="3">The sequence shown here is derived from an EMBL/GenBank/DDBJ whole genome shotgun (WGS) entry which is preliminary data.</text>
</comment>
<dbReference type="SUPFAM" id="SSF53448">
    <property type="entry name" value="Nucleotide-diphospho-sugar transferases"/>
    <property type="match status" value="1"/>
</dbReference>
<evidence type="ECO:0000259" key="2">
    <source>
        <dbReference type="PROSITE" id="PS51371"/>
    </source>
</evidence>
<dbReference type="InterPro" id="IPR000644">
    <property type="entry name" value="CBS_dom"/>
</dbReference>
<reference evidence="3 4" key="1">
    <citation type="submission" date="2018-12" db="EMBL/GenBank/DDBJ databases">
        <authorList>
            <person name="Yang Y."/>
        </authorList>
    </citation>
    <scope>NUCLEOTIDE SEQUENCE [LARGE SCALE GENOMIC DNA]</scope>
    <source>
        <strain evidence="3 4">GSF71</strain>
    </source>
</reference>
<dbReference type="CDD" id="cd06426">
    <property type="entry name" value="NTP_transferase_like_2"/>
    <property type="match status" value="1"/>
</dbReference>
<dbReference type="SMART" id="SM00116">
    <property type="entry name" value="CBS"/>
    <property type="match status" value="2"/>
</dbReference>
<gene>
    <name evidence="3" type="ORF">EJ913_17360</name>
</gene>
<dbReference type="PANTHER" id="PTHR22572">
    <property type="entry name" value="SUGAR-1-PHOSPHATE GUANYL TRANSFERASE"/>
    <property type="match status" value="1"/>
</dbReference>
<dbReference type="InterPro" id="IPR046342">
    <property type="entry name" value="CBS_dom_sf"/>
</dbReference>
<dbReference type="Pfam" id="PF00571">
    <property type="entry name" value="CBS"/>
    <property type="match status" value="2"/>
</dbReference>
<dbReference type="PROSITE" id="PS51371">
    <property type="entry name" value="CBS"/>
    <property type="match status" value="2"/>
</dbReference>
<dbReference type="SUPFAM" id="SSF54631">
    <property type="entry name" value="CBS-domain pair"/>
    <property type="match status" value="1"/>
</dbReference>
<dbReference type="RefSeq" id="WP_127000115.1">
    <property type="nucleotide sequence ID" value="NZ_CP173195.1"/>
</dbReference>
<organism evidence="3 4">
    <name type="scientific">Azospirillum doebereinerae</name>
    <dbReference type="NCBI Taxonomy" id="92933"/>
    <lineage>
        <taxon>Bacteria</taxon>
        <taxon>Pseudomonadati</taxon>
        <taxon>Pseudomonadota</taxon>
        <taxon>Alphaproteobacteria</taxon>
        <taxon>Rhodospirillales</taxon>
        <taxon>Azospirillaceae</taxon>
        <taxon>Azospirillum</taxon>
    </lineage>
</organism>
<feature type="domain" description="CBS" evidence="2">
    <location>
        <begin position="1"/>
        <end position="61"/>
    </location>
</feature>
<dbReference type="InterPro" id="IPR050486">
    <property type="entry name" value="Mannose-1P_guanyltransferase"/>
</dbReference>
<dbReference type="InterPro" id="IPR005835">
    <property type="entry name" value="NTP_transferase_dom"/>
</dbReference>
<evidence type="ECO:0000313" key="3">
    <source>
        <dbReference type="EMBL" id="RUQ68940.1"/>
    </source>
</evidence>
<evidence type="ECO:0000256" key="1">
    <source>
        <dbReference type="PROSITE-ProRule" id="PRU00703"/>
    </source>
</evidence>
<dbReference type="OrthoDB" id="9814110at2"/>
<feature type="domain" description="CBS" evidence="2">
    <location>
        <begin position="69"/>
        <end position="125"/>
    </location>
</feature>
<sequence>MTQAADFEAVCIAPTLSIREALDCLDRGHKRILLILADDQRLLGVVTDSNFRRAMLTPVDQSLPVSTIMTTQPVVADAGMSADQMLSLMERTHCHELPVVGSDGRVLRLVLIEELLALRSRLHEKTAVVMAGGLGERLRPLTEETPKPMLAVGDRPILFTLLDQMLSADFTRIYLMLNYKADVIIDAVSKIPRYQGVVRFVRETERLGTAGALALLPERLDRPFIVANADLLTKVPFDDMLRFHAREDNEITVALKEVQFKLPYGIATLEGTRITALLEKPTLTHFINAGVYVMSPAALARIPPNIRFDATDLIAGAIADGERIGSFPVHEYWIDIGQPAQLQQANQDYHSVFGSREQDQ</sequence>
<dbReference type="Proteomes" id="UP000280346">
    <property type="component" value="Unassembled WGS sequence"/>
</dbReference>
<evidence type="ECO:0000313" key="4">
    <source>
        <dbReference type="Proteomes" id="UP000280346"/>
    </source>
</evidence>
<accession>A0A433J6Y5</accession>
<protein>
    <submittedName>
        <fullName evidence="3">CBS domain-containing protein</fullName>
    </submittedName>
</protein>
<dbReference type="AlphaFoldDB" id="A0A433J6Y5"/>
<keyword evidence="4" id="KW-1185">Reference proteome</keyword>
<keyword evidence="1" id="KW-0129">CBS domain</keyword>
<dbReference type="Pfam" id="PF00483">
    <property type="entry name" value="NTP_transferase"/>
    <property type="match status" value="1"/>
</dbReference>
<dbReference type="InterPro" id="IPR029044">
    <property type="entry name" value="Nucleotide-diphossugar_trans"/>
</dbReference>
<dbReference type="Gene3D" id="3.10.580.10">
    <property type="entry name" value="CBS-domain"/>
    <property type="match status" value="1"/>
</dbReference>
<proteinExistence type="predicted"/>
<dbReference type="Gene3D" id="3.90.550.10">
    <property type="entry name" value="Spore Coat Polysaccharide Biosynthesis Protein SpsA, Chain A"/>
    <property type="match status" value="1"/>
</dbReference>
<name>A0A433J6Y5_9PROT</name>
<dbReference type="EMBL" id="RZIJ01000013">
    <property type="protein sequence ID" value="RUQ68940.1"/>
    <property type="molecule type" value="Genomic_DNA"/>
</dbReference>